<dbReference type="PATRIC" id="fig|336831.14.peg.3573"/>
<dbReference type="EC" id="1.17.4.2" evidence="1"/>
<dbReference type="PANTHER" id="PTHR21075:SF0">
    <property type="entry name" value="ANAEROBIC RIBONUCLEOSIDE-TRIPHOSPHATE REDUCTASE"/>
    <property type="match status" value="1"/>
</dbReference>
<dbReference type="GO" id="GO:0004748">
    <property type="term" value="F:ribonucleoside-diphosphate reductase activity, thioredoxin disulfide as acceptor"/>
    <property type="evidence" value="ECO:0007669"/>
    <property type="project" value="TreeGrafter"/>
</dbReference>
<proteinExistence type="predicted"/>
<organism evidence="1 2">
    <name type="scientific">Arsukibacterium ikkense</name>
    <dbReference type="NCBI Taxonomy" id="336831"/>
    <lineage>
        <taxon>Bacteria</taxon>
        <taxon>Pseudomonadati</taxon>
        <taxon>Pseudomonadota</taxon>
        <taxon>Gammaproteobacteria</taxon>
        <taxon>Chromatiales</taxon>
        <taxon>Chromatiaceae</taxon>
        <taxon>Arsukibacterium</taxon>
    </lineage>
</organism>
<dbReference type="GO" id="GO:0009265">
    <property type="term" value="P:2'-deoxyribonucleotide biosynthetic process"/>
    <property type="evidence" value="ECO:0007669"/>
    <property type="project" value="TreeGrafter"/>
</dbReference>
<evidence type="ECO:0000313" key="2">
    <source>
        <dbReference type="Proteomes" id="UP000034228"/>
    </source>
</evidence>
<dbReference type="GO" id="GO:0031250">
    <property type="term" value="C:anaerobic ribonucleoside-triphosphate reductase complex"/>
    <property type="evidence" value="ECO:0007669"/>
    <property type="project" value="TreeGrafter"/>
</dbReference>
<protein>
    <submittedName>
        <fullName evidence="1">Ribonucleoside-triphosphate reductase</fullName>
        <ecNumber evidence="1">1.17.4.2</ecNumber>
    </submittedName>
</protein>
<sequence>MQALNFTQLQQKLSFIDNYLHATNAADGSKLDANANVTQKNIATLEAELMKDHFIQVNRALISNKISSLFGAELAAEYLRQIADHEIYVHDETSLKPYCVSVTMYPFLRDGLTKLGGESQAPKHLESFCGCFVNFVFAVSSQFAGAVATVEFLTYFDYFARKDYGDNYLHTHPRQIANHLQHVVYALNQPAAARGYQSVFWNISIYDQHYFDSMFGNFVFPDFVKPEWQSVSALQQFFLSWFNKEREKTVLTFPVVTVAMLTDNGQCKDQAFAADMAQQLAEGNAFFVYQSENADSLASCCRLRSEISDNTFSYSLGAGGVATGSINVITINMNRLVQDSRDLATEISKIHKYQVAYRKVMEEYQAAGLLTVYDAGFISLDKQFLTIGINGMVEAAESQGLVASNNPDYIRFVQQQLKVIFDANKLAKIEYGYMFNTEFVPAENLGVKNAKWDREDGYLVPRDCYNSYFYVVEDEQSNTLDKFQLHGRELLDYLDGGSALHLNLEEKLDPAGYLNLLNIAAKTGCNYFCINVKITICNSCETIDKRTLCACPNCGSNDIDYGTRVIGYLKRVSAFSSGRRQEHKLRHYERVNNSGLMRAR</sequence>
<dbReference type="GO" id="GO:0008998">
    <property type="term" value="F:ribonucleoside-triphosphate reductase (thioredoxin) activity"/>
    <property type="evidence" value="ECO:0007669"/>
    <property type="project" value="UniProtKB-EC"/>
</dbReference>
<dbReference type="EMBL" id="LAHO01000002">
    <property type="protein sequence ID" value="KKO46765.1"/>
    <property type="molecule type" value="Genomic_DNA"/>
</dbReference>
<comment type="caution">
    <text evidence="1">The sequence shown here is derived from an EMBL/GenBank/DDBJ whole genome shotgun (WGS) entry which is preliminary data.</text>
</comment>
<dbReference type="RefSeq" id="WP_046556011.1">
    <property type="nucleotide sequence ID" value="NZ_LAHO01000002.1"/>
</dbReference>
<dbReference type="SUPFAM" id="SSF51998">
    <property type="entry name" value="PFL-like glycyl radical enzymes"/>
    <property type="match status" value="1"/>
</dbReference>
<dbReference type="GO" id="GO:0006260">
    <property type="term" value="P:DNA replication"/>
    <property type="evidence" value="ECO:0007669"/>
    <property type="project" value="InterPro"/>
</dbReference>
<dbReference type="NCBIfam" id="NF006127">
    <property type="entry name" value="PRK08271.1"/>
    <property type="match status" value="1"/>
</dbReference>
<evidence type="ECO:0000313" key="1">
    <source>
        <dbReference type="EMBL" id="KKO46765.1"/>
    </source>
</evidence>
<dbReference type="Gene3D" id="3.20.70.20">
    <property type="match status" value="1"/>
</dbReference>
<dbReference type="PANTHER" id="PTHR21075">
    <property type="entry name" value="ANAEROBIC RIBONUCLEOSIDE-TRIPHOSPHATE REDUCTASE"/>
    <property type="match status" value="1"/>
</dbReference>
<dbReference type="InterPro" id="IPR012833">
    <property type="entry name" value="NrdD"/>
</dbReference>
<dbReference type="NCBIfam" id="TIGR02827">
    <property type="entry name" value="RNR_anaer_Bdell"/>
    <property type="match status" value="1"/>
</dbReference>
<keyword evidence="2" id="KW-1185">Reference proteome</keyword>
<dbReference type="Pfam" id="PF13597">
    <property type="entry name" value="NRDD"/>
    <property type="match status" value="1"/>
</dbReference>
<reference evidence="1 2" key="1">
    <citation type="submission" date="2015-03" db="EMBL/GenBank/DDBJ databases">
        <title>Draft genome sequences of two protease-producing strains of Arsukibacterium isolated from two cold and alkaline environments.</title>
        <authorList>
            <person name="Lylloff J.E."/>
            <person name="Skov L.B."/>
            <person name="Jepsen M."/>
            <person name="Hallin P.F."/>
            <person name="Sorensen S.J."/>
            <person name="Stougaard P."/>
            <person name="Glaring M.A."/>
        </authorList>
    </citation>
    <scope>NUCLEOTIDE SEQUENCE [LARGE SCALE GENOMIC DNA]</scope>
    <source>
        <strain evidence="1 2">GCM72</strain>
    </source>
</reference>
<dbReference type="OrthoDB" id="9804622at2"/>
<gene>
    <name evidence="1" type="ORF">WG68_02090</name>
</gene>
<dbReference type="Proteomes" id="UP000034228">
    <property type="component" value="Unassembled WGS sequence"/>
</dbReference>
<accession>A0A0M2VAV2</accession>
<dbReference type="STRING" id="336831.WG68_02090"/>
<keyword evidence="1" id="KW-0560">Oxidoreductase</keyword>
<name>A0A0M2VAV2_9GAMM</name>
<dbReference type="AlphaFoldDB" id="A0A0M2VAV2"/>